<dbReference type="SUPFAM" id="SSF52266">
    <property type="entry name" value="SGNH hydrolase"/>
    <property type="match status" value="1"/>
</dbReference>
<feature type="signal peptide" evidence="5">
    <location>
        <begin position="1"/>
        <end position="22"/>
    </location>
</feature>
<keyword evidence="3" id="KW-0378">Hydrolase</keyword>
<dbReference type="Proteomes" id="UP001497457">
    <property type="component" value="Chromosome 11b"/>
</dbReference>
<keyword evidence="4" id="KW-0325">Glycoprotein</keyword>
<evidence type="ECO:0000256" key="3">
    <source>
        <dbReference type="ARBA" id="ARBA00022801"/>
    </source>
</evidence>
<dbReference type="InterPro" id="IPR036514">
    <property type="entry name" value="SGNH_hydro_sf"/>
</dbReference>
<keyword evidence="2 5" id="KW-0732">Signal</keyword>
<protein>
    <recommendedName>
        <fullName evidence="9">GDSL esterase/lipase</fullName>
    </recommendedName>
</protein>
<dbReference type="GO" id="GO:0016787">
    <property type="term" value="F:hydrolase activity"/>
    <property type="evidence" value="ECO:0007669"/>
    <property type="project" value="UniProtKB-KW"/>
</dbReference>
<evidence type="ECO:0000256" key="5">
    <source>
        <dbReference type="SAM" id="SignalP"/>
    </source>
</evidence>
<feature type="chain" id="PRO_5044721141" description="GDSL esterase/lipase" evidence="5">
    <location>
        <begin position="23"/>
        <end position="384"/>
    </location>
</feature>
<evidence type="ECO:0000313" key="6">
    <source>
        <dbReference type="EMBL" id="CAL4902367.1"/>
    </source>
</evidence>
<dbReference type="EMBL" id="OZ075122">
    <property type="protein sequence ID" value="CAL4908980.1"/>
    <property type="molecule type" value="Genomic_DNA"/>
</dbReference>
<dbReference type="InterPro" id="IPR035669">
    <property type="entry name" value="SGNH_plant_lipase-like"/>
</dbReference>
<evidence type="ECO:0000313" key="8">
    <source>
        <dbReference type="Proteomes" id="UP001497457"/>
    </source>
</evidence>
<evidence type="ECO:0008006" key="9">
    <source>
        <dbReference type="Google" id="ProtNLM"/>
    </source>
</evidence>
<name>A0ABC8W6Y4_9POAL</name>
<accession>A0ABC8W6Y4</accession>
<sequence length="384" mass="41358">MDLTLLFLVFFILSCLTCGVMSSGSSSNITSMFTLGDSHIDTGNAVIMAAPVIPVWIDKPPYGETFFGHPSGRFSDGRVIIDFIAEELGLPFLPAFLANSTNVSHGVNFAVGGATAIEVAFFETNGLVSFKLLNNSLDVQLGWFVEQTKPSVCSGSGSEGQDEGLYNKQDCLGKALFFVGELGVNDYNFIWMAGKTEDEVRTYVPKVVDTISMAVERLIKEGAVYIVVPGNPPTGCSPAVLTNRLSPNKTDYDHIGCLRDVNAVARYHNLLLRAAVGGLRGRYPHARIIFADFYDPIVRILENPGHLGFSDDDVLKACCGAGGGAYNWNGSAFCGMPGVAACGDPAAYVSWDGVHYTEATNRYVAEGWLHGPYAYPPILNALQH</sequence>
<evidence type="ECO:0000313" key="7">
    <source>
        <dbReference type="EMBL" id="CAL4908980.1"/>
    </source>
</evidence>
<dbReference type="EMBL" id="OZ075121">
    <property type="protein sequence ID" value="CAL4902367.1"/>
    <property type="molecule type" value="Genomic_DNA"/>
</dbReference>
<dbReference type="PANTHER" id="PTHR22835">
    <property type="entry name" value="ZINC FINGER FYVE DOMAIN CONTAINING PROTEIN"/>
    <property type="match status" value="1"/>
</dbReference>
<dbReference type="Gene3D" id="3.40.50.1110">
    <property type="entry name" value="SGNH hydrolase"/>
    <property type="match status" value="1"/>
</dbReference>
<evidence type="ECO:0000256" key="4">
    <source>
        <dbReference type="ARBA" id="ARBA00023180"/>
    </source>
</evidence>
<reference evidence="6 8" key="1">
    <citation type="submission" date="2024-10" db="EMBL/GenBank/DDBJ databases">
        <authorList>
            <person name="Ryan C."/>
        </authorList>
    </citation>
    <scope>NUCLEOTIDE SEQUENCE [LARGE SCALE GENOMIC DNA]</scope>
</reference>
<keyword evidence="8" id="KW-1185">Reference proteome</keyword>
<proteinExistence type="inferred from homology"/>
<organism evidence="6 8">
    <name type="scientific">Urochloa decumbens</name>
    <dbReference type="NCBI Taxonomy" id="240449"/>
    <lineage>
        <taxon>Eukaryota</taxon>
        <taxon>Viridiplantae</taxon>
        <taxon>Streptophyta</taxon>
        <taxon>Embryophyta</taxon>
        <taxon>Tracheophyta</taxon>
        <taxon>Spermatophyta</taxon>
        <taxon>Magnoliopsida</taxon>
        <taxon>Liliopsida</taxon>
        <taxon>Poales</taxon>
        <taxon>Poaceae</taxon>
        <taxon>PACMAD clade</taxon>
        <taxon>Panicoideae</taxon>
        <taxon>Panicodae</taxon>
        <taxon>Paniceae</taxon>
        <taxon>Melinidinae</taxon>
        <taxon>Urochloa</taxon>
    </lineage>
</organism>
<dbReference type="Pfam" id="PF00657">
    <property type="entry name" value="Lipase_GDSL"/>
    <property type="match status" value="1"/>
</dbReference>
<dbReference type="CDD" id="cd01837">
    <property type="entry name" value="SGNH_plant_lipase_like"/>
    <property type="match status" value="1"/>
</dbReference>
<comment type="similarity">
    <text evidence="1">Belongs to the 'GDSL' lipolytic enzyme family.</text>
</comment>
<dbReference type="AlphaFoldDB" id="A0ABC8W6Y4"/>
<evidence type="ECO:0000256" key="2">
    <source>
        <dbReference type="ARBA" id="ARBA00022729"/>
    </source>
</evidence>
<evidence type="ECO:0000256" key="1">
    <source>
        <dbReference type="ARBA" id="ARBA00008668"/>
    </source>
</evidence>
<gene>
    <name evidence="7" type="ORF">URODEC1_LOCUS13420</name>
    <name evidence="6" type="ORF">URODEC1_LOCUS9919</name>
</gene>
<dbReference type="InterPro" id="IPR001087">
    <property type="entry name" value="GDSL"/>
</dbReference>
<dbReference type="Proteomes" id="UP001497457">
    <property type="component" value="Chromosome 12b"/>
</dbReference>
<dbReference type="PANTHER" id="PTHR22835:SF683">
    <property type="entry name" value="OS05G0506800 PROTEIN"/>
    <property type="match status" value="1"/>
</dbReference>